<sequence length="253" mass="27680">MKRMSFSLLLAALFMAVITLNPVFGAVNGNGYNELLVLPSTNQAEPGEFVTIRVVFPQGYGVEFGRPGWHELSVQNSSTGDTKRFSFGTSDIEPGHSIVVDSFIVDDKMDGRRFYRVTLVNLFGGIKVAEGGGFVSIKTELGRDLSSSVDGIGNTIFSIDRQNVSTGFQFFLVRHSFAVEVPVEIRHTDTRTEFLIRKPLMDGLGLEPGAYTPVVVARLFFLEPGIHAVVNGFVVPLPRPPSSDGLFHNVAVR</sequence>
<dbReference type="Proteomes" id="UP000177370">
    <property type="component" value="Unassembled WGS sequence"/>
</dbReference>
<organism evidence="1 2">
    <name type="scientific">Candidatus Nomurabacteria bacterium RIFCSPHIGHO2_01_FULL_40_24b</name>
    <dbReference type="NCBI Taxonomy" id="1801739"/>
    <lineage>
        <taxon>Bacteria</taxon>
        <taxon>Candidatus Nomuraibacteriota</taxon>
    </lineage>
</organism>
<gene>
    <name evidence="1" type="ORF">A2647_00065</name>
</gene>
<dbReference type="EMBL" id="MFTP01000012">
    <property type="protein sequence ID" value="OGI65760.1"/>
    <property type="molecule type" value="Genomic_DNA"/>
</dbReference>
<evidence type="ECO:0000313" key="2">
    <source>
        <dbReference type="Proteomes" id="UP000177370"/>
    </source>
</evidence>
<evidence type="ECO:0000313" key="1">
    <source>
        <dbReference type="EMBL" id="OGI65760.1"/>
    </source>
</evidence>
<proteinExistence type="predicted"/>
<accession>A0A1F6V7T1</accession>
<name>A0A1F6V7T1_9BACT</name>
<reference evidence="1 2" key="1">
    <citation type="journal article" date="2016" name="Nat. Commun.">
        <title>Thousands of microbial genomes shed light on interconnected biogeochemical processes in an aquifer system.</title>
        <authorList>
            <person name="Anantharaman K."/>
            <person name="Brown C.T."/>
            <person name="Hug L.A."/>
            <person name="Sharon I."/>
            <person name="Castelle C.J."/>
            <person name="Probst A.J."/>
            <person name="Thomas B.C."/>
            <person name="Singh A."/>
            <person name="Wilkins M.J."/>
            <person name="Karaoz U."/>
            <person name="Brodie E.L."/>
            <person name="Williams K.H."/>
            <person name="Hubbard S.S."/>
            <person name="Banfield J.F."/>
        </authorList>
    </citation>
    <scope>NUCLEOTIDE SEQUENCE [LARGE SCALE GENOMIC DNA]</scope>
</reference>
<comment type="caution">
    <text evidence="1">The sequence shown here is derived from an EMBL/GenBank/DDBJ whole genome shotgun (WGS) entry which is preliminary data.</text>
</comment>
<dbReference type="AlphaFoldDB" id="A0A1F6V7T1"/>
<protein>
    <submittedName>
        <fullName evidence="1">Uncharacterized protein</fullName>
    </submittedName>
</protein>